<sequence>MSNVHGDTLTVKDHVALTEVPIVVPPTDTLSQLQGGDVLVKSFTFSVGEREHTLISGGNGIGKTSLARVIAGLWPVWQGKLEVPESSDIFYLSQRPYLPIGSLRDQIIYPHSYAQMKADGRTESELMSILDKVHLLYLPGREGGFDTRKEWKDVLSGGEKQRICFARMFYHRPKFAVLDDCTNAVSSDVEDRMYESAKEAGITLLTITHRPSLLRHHVRQLIITGKESIDDQPEYTLVSLAQPATEHERQTLDAEIEQLRRTLNTEVPEWKKRLSQVKADLSGKS</sequence>
<evidence type="ECO:0000313" key="1">
    <source>
        <dbReference type="EMBL" id="KAJ9092867.1"/>
    </source>
</evidence>
<name>A0ACC2V2L7_9TREE</name>
<reference evidence="1" key="1">
    <citation type="submission" date="2023-04" db="EMBL/GenBank/DDBJ databases">
        <title>Draft Genome sequencing of Naganishia species isolated from polar environments using Oxford Nanopore Technology.</title>
        <authorList>
            <person name="Leo P."/>
            <person name="Venkateswaran K."/>
        </authorList>
    </citation>
    <scope>NUCLEOTIDE SEQUENCE</scope>
    <source>
        <strain evidence="1">MNA-CCFEE 5261</strain>
    </source>
</reference>
<evidence type="ECO:0000313" key="2">
    <source>
        <dbReference type="Proteomes" id="UP001241377"/>
    </source>
</evidence>
<dbReference type="EMBL" id="JASBWR010000130">
    <property type="protein sequence ID" value="KAJ9092867.1"/>
    <property type="molecule type" value="Genomic_DNA"/>
</dbReference>
<keyword evidence="2" id="KW-1185">Reference proteome</keyword>
<proteinExistence type="predicted"/>
<dbReference type="Proteomes" id="UP001241377">
    <property type="component" value="Unassembled WGS sequence"/>
</dbReference>
<comment type="caution">
    <text evidence="1">The sequence shown here is derived from an EMBL/GenBank/DDBJ whole genome shotgun (WGS) entry which is preliminary data.</text>
</comment>
<protein>
    <submittedName>
        <fullName evidence="1">Uncharacterized protein</fullName>
    </submittedName>
</protein>
<organism evidence="1 2">
    <name type="scientific">Naganishia cerealis</name>
    <dbReference type="NCBI Taxonomy" id="610337"/>
    <lineage>
        <taxon>Eukaryota</taxon>
        <taxon>Fungi</taxon>
        <taxon>Dikarya</taxon>
        <taxon>Basidiomycota</taxon>
        <taxon>Agaricomycotina</taxon>
        <taxon>Tremellomycetes</taxon>
        <taxon>Filobasidiales</taxon>
        <taxon>Filobasidiaceae</taxon>
        <taxon>Naganishia</taxon>
    </lineage>
</organism>
<gene>
    <name evidence="1" type="ORF">QFC19_008591</name>
</gene>
<accession>A0ACC2V2L7</accession>